<dbReference type="GeneID" id="54583093"/>
<proteinExistence type="predicted"/>
<evidence type="ECO:0000313" key="2">
    <source>
        <dbReference type="EMBL" id="KAF2245224.1"/>
    </source>
</evidence>
<evidence type="ECO:0000256" key="1">
    <source>
        <dbReference type="SAM" id="MobiDB-lite"/>
    </source>
</evidence>
<dbReference type="OrthoDB" id="3344688at2759"/>
<name>A0A6A6I402_9PLEO</name>
<keyword evidence="3" id="KW-1185">Reference proteome</keyword>
<feature type="compositionally biased region" description="Polar residues" evidence="1">
    <location>
        <begin position="79"/>
        <end position="93"/>
    </location>
</feature>
<accession>A0A6A6I402</accession>
<feature type="region of interest" description="Disordered" evidence="1">
    <location>
        <begin position="64"/>
        <end position="93"/>
    </location>
</feature>
<evidence type="ECO:0008006" key="4">
    <source>
        <dbReference type="Google" id="ProtNLM"/>
    </source>
</evidence>
<sequence length="294" mass="32710">MGEAYRWCYTADRPAAEYVLPLPIQLSRKEHAIAFAGGFTSYIEFHCAMGHQTIDKDAELISERPADNLPPTGGRHGGQSDTPSPSRSSTATYRASFPARALADRDTIFRLSTAPPNTPRSSSCRGRPTPRRMGQHNQPIQRFTGSAIKRLKSDNGGEYIASRLQYFLRRKGKVHDTVPPAPPGPRSFPAISRKLPPWYYEWRGEGRGEGRGEVCGVCGRRGSSREGVGLSLRRPLRQRVGDGGGPLCKTRLTCHEETLTGDAKREPELRRWVPALGGPEWQATLRPNRYYVAR</sequence>
<dbReference type="Proteomes" id="UP000800094">
    <property type="component" value="Unassembled WGS sequence"/>
</dbReference>
<protein>
    <recommendedName>
        <fullName evidence="4">Integrase catalytic domain-containing protein</fullName>
    </recommendedName>
</protein>
<dbReference type="AlphaFoldDB" id="A0A6A6I402"/>
<dbReference type="RefSeq" id="XP_033680228.1">
    <property type="nucleotide sequence ID" value="XM_033829763.1"/>
</dbReference>
<dbReference type="EMBL" id="ML987201">
    <property type="protein sequence ID" value="KAF2245224.1"/>
    <property type="molecule type" value="Genomic_DNA"/>
</dbReference>
<gene>
    <name evidence="2" type="ORF">BU26DRAFT_522323</name>
</gene>
<reference evidence="2" key="1">
    <citation type="journal article" date="2020" name="Stud. Mycol.">
        <title>101 Dothideomycetes genomes: a test case for predicting lifestyles and emergence of pathogens.</title>
        <authorList>
            <person name="Haridas S."/>
            <person name="Albert R."/>
            <person name="Binder M."/>
            <person name="Bloem J."/>
            <person name="Labutti K."/>
            <person name="Salamov A."/>
            <person name="Andreopoulos B."/>
            <person name="Baker S."/>
            <person name="Barry K."/>
            <person name="Bills G."/>
            <person name="Bluhm B."/>
            <person name="Cannon C."/>
            <person name="Castanera R."/>
            <person name="Culley D."/>
            <person name="Daum C."/>
            <person name="Ezra D."/>
            <person name="Gonzalez J."/>
            <person name="Henrissat B."/>
            <person name="Kuo A."/>
            <person name="Liang C."/>
            <person name="Lipzen A."/>
            <person name="Lutzoni F."/>
            <person name="Magnuson J."/>
            <person name="Mondo S."/>
            <person name="Nolan M."/>
            <person name="Ohm R."/>
            <person name="Pangilinan J."/>
            <person name="Park H.-J."/>
            <person name="Ramirez L."/>
            <person name="Alfaro M."/>
            <person name="Sun H."/>
            <person name="Tritt A."/>
            <person name="Yoshinaga Y."/>
            <person name="Zwiers L.-H."/>
            <person name="Turgeon B."/>
            <person name="Goodwin S."/>
            <person name="Spatafora J."/>
            <person name="Crous P."/>
            <person name="Grigoriev I."/>
        </authorList>
    </citation>
    <scope>NUCLEOTIDE SEQUENCE</scope>
    <source>
        <strain evidence="2">CBS 122368</strain>
    </source>
</reference>
<organism evidence="2 3">
    <name type="scientific">Trematosphaeria pertusa</name>
    <dbReference type="NCBI Taxonomy" id="390896"/>
    <lineage>
        <taxon>Eukaryota</taxon>
        <taxon>Fungi</taxon>
        <taxon>Dikarya</taxon>
        <taxon>Ascomycota</taxon>
        <taxon>Pezizomycotina</taxon>
        <taxon>Dothideomycetes</taxon>
        <taxon>Pleosporomycetidae</taxon>
        <taxon>Pleosporales</taxon>
        <taxon>Massarineae</taxon>
        <taxon>Trematosphaeriaceae</taxon>
        <taxon>Trematosphaeria</taxon>
    </lineage>
</organism>
<feature type="region of interest" description="Disordered" evidence="1">
    <location>
        <begin position="107"/>
        <end position="137"/>
    </location>
</feature>
<evidence type="ECO:0000313" key="3">
    <source>
        <dbReference type="Proteomes" id="UP000800094"/>
    </source>
</evidence>